<gene>
    <name evidence="8" type="ORF">H9648_13115</name>
</gene>
<dbReference type="Pfam" id="PF02417">
    <property type="entry name" value="Chromate_transp"/>
    <property type="match status" value="1"/>
</dbReference>
<feature type="transmembrane region" description="Helical" evidence="7">
    <location>
        <begin position="70"/>
        <end position="98"/>
    </location>
</feature>
<keyword evidence="3" id="KW-1003">Cell membrane</keyword>
<evidence type="ECO:0000256" key="7">
    <source>
        <dbReference type="SAM" id="Phobius"/>
    </source>
</evidence>
<evidence type="ECO:0000256" key="2">
    <source>
        <dbReference type="ARBA" id="ARBA00005262"/>
    </source>
</evidence>
<comment type="caution">
    <text evidence="8">The sequence shown here is derived from an EMBL/GenBank/DDBJ whole genome shotgun (WGS) entry which is preliminary data.</text>
</comment>
<dbReference type="InterPro" id="IPR052518">
    <property type="entry name" value="CHR_Transporter"/>
</dbReference>
<comment type="subcellular location">
    <subcellularLocation>
        <location evidence="1">Cell membrane</location>
        <topology evidence="1">Multi-pass membrane protein</topology>
    </subcellularLocation>
</comment>
<keyword evidence="4 7" id="KW-0812">Transmembrane</keyword>
<evidence type="ECO:0000256" key="4">
    <source>
        <dbReference type="ARBA" id="ARBA00022692"/>
    </source>
</evidence>
<accession>A0ABR8SNB1</accession>
<dbReference type="Proteomes" id="UP000603641">
    <property type="component" value="Unassembled WGS sequence"/>
</dbReference>
<dbReference type="RefSeq" id="WP_191754258.1">
    <property type="nucleotide sequence ID" value="NZ_JACSQM010000005.1"/>
</dbReference>
<organism evidence="8 9">
    <name type="scientific">Fictibacillus norfolkensis</name>
    <dbReference type="NCBI Taxonomy" id="2762233"/>
    <lineage>
        <taxon>Bacteria</taxon>
        <taxon>Bacillati</taxon>
        <taxon>Bacillota</taxon>
        <taxon>Bacilli</taxon>
        <taxon>Bacillales</taxon>
        <taxon>Fictibacillaceae</taxon>
        <taxon>Fictibacillus</taxon>
    </lineage>
</organism>
<reference evidence="8 9" key="1">
    <citation type="submission" date="2020-08" db="EMBL/GenBank/DDBJ databases">
        <title>A Genomic Blueprint of the Chicken Gut Microbiome.</title>
        <authorList>
            <person name="Gilroy R."/>
            <person name="Ravi A."/>
            <person name="Getino M."/>
            <person name="Pursley I."/>
            <person name="Horton D.L."/>
            <person name="Alikhan N.-F."/>
            <person name="Baker D."/>
            <person name="Gharbi K."/>
            <person name="Hall N."/>
            <person name="Watson M."/>
            <person name="Adriaenssens E.M."/>
            <person name="Foster-Nyarko E."/>
            <person name="Jarju S."/>
            <person name="Secka A."/>
            <person name="Antonio M."/>
            <person name="Oren A."/>
            <person name="Chaudhuri R."/>
            <person name="La Ragione R.M."/>
            <person name="Hildebrand F."/>
            <person name="Pallen M.J."/>
        </authorList>
    </citation>
    <scope>NUCLEOTIDE SEQUENCE [LARGE SCALE GENOMIC DNA]</scope>
    <source>
        <strain evidence="8 9">Sa2CUA10</strain>
    </source>
</reference>
<dbReference type="EMBL" id="JACSQM010000005">
    <property type="protein sequence ID" value="MBD7964996.1"/>
    <property type="molecule type" value="Genomic_DNA"/>
</dbReference>
<evidence type="ECO:0000256" key="1">
    <source>
        <dbReference type="ARBA" id="ARBA00004651"/>
    </source>
</evidence>
<comment type="similarity">
    <text evidence="2">Belongs to the chromate ion transporter (CHR) (TC 2.A.51) family.</text>
</comment>
<evidence type="ECO:0000313" key="9">
    <source>
        <dbReference type="Proteomes" id="UP000603641"/>
    </source>
</evidence>
<proteinExistence type="inferred from homology"/>
<evidence type="ECO:0000256" key="5">
    <source>
        <dbReference type="ARBA" id="ARBA00022989"/>
    </source>
</evidence>
<dbReference type="InterPro" id="IPR003370">
    <property type="entry name" value="Chromate_transpt"/>
</dbReference>
<protein>
    <submittedName>
        <fullName evidence="8">Chromate transporter</fullName>
    </submittedName>
</protein>
<feature type="transmembrane region" description="Helical" evidence="7">
    <location>
        <begin position="110"/>
        <end position="130"/>
    </location>
</feature>
<keyword evidence="5 7" id="KW-1133">Transmembrane helix</keyword>
<evidence type="ECO:0000313" key="8">
    <source>
        <dbReference type="EMBL" id="MBD7964996.1"/>
    </source>
</evidence>
<dbReference type="PANTHER" id="PTHR43663:SF1">
    <property type="entry name" value="CHROMATE TRANSPORTER"/>
    <property type="match status" value="1"/>
</dbReference>
<dbReference type="PANTHER" id="PTHR43663">
    <property type="entry name" value="CHROMATE TRANSPORT PROTEIN-RELATED"/>
    <property type="match status" value="1"/>
</dbReference>
<keyword evidence="6 7" id="KW-0472">Membrane</keyword>
<evidence type="ECO:0000256" key="3">
    <source>
        <dbReference type="ARBA" id="ARBA00022475"/>
    </source>
</evidence>
<sequence length="193" mass="20866">MTYLNLFLAFFRSGMLGYGGGPSSIPLVHKEVVGKYKWMNDEEFGDVLALGNTLPGPIATKMAGYIGYRVAGIMGLFVALLATILPTIILMILLLTSLREFKDQPWVQGMTKGVIPVVAVMLAVLTWQFFDSSKKGLGLKLSLLHIFAGVVLLQFLGVHPGIIIGALLAFALFGPLKGKNKQTVNVREGEKTG</sequence>
<name>A0ABR8SNB1_9BACL</name>
<feature type="transmembrane region" description="Helical" evidence="7">
    <location>
        <begin position="142"/>
        <end position="173"/>
    </location>
</feature>
<evidence type="ECO:0000256" key="6">
    <source>
        <dbReference type="ARBA" id="ARBA00023136"/>
    </source>
</evidence>
<keyword evidence="9" id="KW-1185">Reference proteome</keyword>